<keyword evidence="5" id="KW-0862">Zinc</keyword>
<evidence type="ECO:0000256" key="1">
    <source>
        <dbReference type="ARBA" id="ARBA00001947"/>
    </source>
</evidence>
<dbReference type="SUPFAM" id="SSF56281">
    <property type="entry name" value="Metallo-hydrolase/oxidoreductase"/>
    <property type="match status" value="1"/>
</dbReference>
<reference evidence="7" key="1">
    <citation type="submission" date="2018-05" db="EMBL/GenBank/DDBJ databases">
        <authorList>
            <person name="Lanie J.A."/>
            <person name="Ng W.-L."/>
            <person name="Kazmierczak K.M."/>
            <person name="Andrzejewski T.M."/>
            <person name="Davidsen T.M."/>
            <person name="Wayne K.J."/>
            <person name="Tettelin H."/>
            <person name="Glass J.I."/>
            <person name="Rusch D."/>
            <person name="Podicherti R."/>
            <person name="Tsui H.-C.T."/>
            <person name="Winkler M.E."/>
        </authorList>
    </citation>
    <scope>NUCLEOTIDE SEQUENCE</scope>
</reference>
<dbReference type="InterPro" id="IPR001279">
    <property type="entry name" value="Metallo-B-lactamas"/>
</dbReference>
<dbReference type="SMART" id="SM00849">
    <property type="entry name" value="Lactamase_B"/>
    <property type="match status" value="1"/>
</dbReference>
<evidence type="ECO:0000259" key="6">
    <source>
        <dbReference type="SMART" id="SM00849"/>
    </source>
</evidence>
<evidence type="ECO:0000256" key="4">
    <source>
        <dbReference type="ARBA" id="ARBA00022801"/>
    </source>
</evidence>
<dbReference type="GO" id="GO:0046872">
    <property type="term" value="F:metal ion binding"/>
    <property type="evidence" value="ECO:0007669"/>
    <property type="project" value="UniProtKB-KW"/>
</dbReference>
<feature type="domain" description="Metallo-beta-lactamase" evidence="6">
    <location>
        <begin position="41"/>
        <end position="242"/>
    </location>
</feature>
<evidence type="ECO:0000256" key="2">
    <source>
        <dbReference type="ARBA" id="ARBA00007749"/>
    </source>
</evidence>
<evidence type="ECO:0000313" key="7">
    <source>
        <dbReference type="EMBL" id="SVD40349.1"/>
    </source>
</evidence>
<dbReference type="NCBIfam" id="NF045700">
    <property type="entry name" value="AHLLactAttM"/>
    <property type="match status" value="1"/>
</dbReference>
<dbReference type="InterPro" id="IPR036866">
    <property type="entry name" value="RibonucZ/Hydroxyglut_hydro"/>
</dbReference>
<dbReference type="InterPro" id="IPR051013">
    <property type="entry name" value="MBL_superfamily_lactonases"/>
</dbReference>
<keyword evidence="3" id="KW-0479">Metal-binding</keyword>
<comment type="similarity">
    <text evidence="2">Belongs to the metallo-beta-lactamase superfamily.</text>
</comment>
<feature type="non-terminal residue" evidence="7">
    <location>
        <position position="243"/>
    </location>
</feature>
<sequence>MYESTSKFNSNIKLYMFQTGTLKTKLKYIKMNQSNEDFEIPVPWYLIKHPEGDVVIDGGIAIEVAIDKHEHWGSVIDAYDPIMNKSENCIDQAKSVGTNILDVRYLIQTHLHLDHSGGVGRFPNAIHIVQRLEYDYAFNPDWFAAPAYIRKDFDKPNINWKFLNDKNTDFFDLYGDGSIKIIFTPGHSPGHQSILIKLPKSGNILLTIDAAYTVDHWENKCLPGLVTSSSQAAESVKKLRKIA</sequence>
<dbReference type="PANTHER" id="PTHR42978">
    <property type="entry name" value="QUORUM-QUENCHING LACTONASE YTNP-RELATED-RELATED"/>
    <property type="match status" value="1"/>
</dbReference>
<protein>
    <recommendedName>
        <fullName evidence="6">Metallo-beta-lactamase domain-containing protein</fullName>
    </recommendedName>
</protein>
<name>A0A382V1K7_9ZZZZ</name>
<evidence type="ECO:0000256" key="5">
    <source>
        <dbReference type="ARBA" id="ARBA00022833"/>
    </source>
</evidence>
<dbReference type="Pfam" id="PF00753">
    <property type="entry name" value="Lactamase_B"/>
    <property type="match status" value="1"/>
</dbReference>
<gene>
    <name evidence="7" type="ORF">METZ01_LOCUS393203</name>
</gene>
<dbReference type="AlphaFoldDB" id="A0A382V1K7"/>
<dbReference type="InterPro" id="IPR054889">
    <property type="entry name" value="AHLLactAttM"/>
</dbReference>
<dbReference type="Gene3D" id="3.60.15.10">
    <property type="entry name" value="Ribonuclease Z/Hydroxyacylglutathione hydrolase-like"/>
    <property type="match status" value="1"/>
</dbReference>
<dbReference type="CDD" id="cd07729">
    <property type="entry name" value="AHL_lactonase_MBL-fold"/>
    <property type="match status" value="1"/>
</dbReference>
<dbReference type="GO" id="GO:0016787">
    <property type="term" value="F:hydrolase activity"/>
    <property type="evidence" value="ECO:0007669"/>
    <property type="project" value="UniProtKB-KW"/>
</dbReference>
<keyword evidence="4" id="KW-0378">Hydrolase</keyword>
<comment type="cofactor">
    <cofactor evidence="1">
        <name>Zn(2+)</name>
        <dbReference type="ChEBI" id="CHEBI:29105"/>
    </cofactor>
</comment>
<organism evidence="7">
    <name type="scientific">marine metagenome</name>
    <dbReference type="NCBI Taxonomy" id="408172"/>
    <lineage>
        <taxon>unclassified sequences</taxon>
        <taxon>metagenomes</taxon>
        <taxon>ecological metagenomes</taxon>
    </lineage>
</organism>
<proteinExistence type="inferred from homology"/>
<dbReference type="EMBL" id="UINC01148456">
    <property type="protein sequence ID" value="SVD40349.1"/>
    <property type="molecule type" value="Genomic_DNA"/>
</dbReference>
<accession>A0A382V1K7</accession>
<evidence type="ECO:0000256" key="3">
    <source>
        <dbReference type="ARBA" id="ARBA00022723"/>
    </source>
</evidence>
<dbReference type="PANTHER" id="PTHR42978:SF2">
    <property type="entry name" value="102 KBASES UNSTABLE REGION: FROM 1 TO 119443"/>
    <property type="match status" value="1"/>
</dbReference>